<feature type="transmembrane region" description="Helical" evidence="10">
    <location>
        <begin position="580"/>
        <end position="601"/>
    </location>
</feature>
<evidence type="ECO:0000256" key="7">
    <source>
        <dbReference type="ARBA" id="ARBA00022840"/>
    </source>
</evidence>
<feature type="domain" description="ABC transporter" evidence="11">
    <location>
        <begin position="669"/>
        <end position="902"/>
    </location>
</feature>
<dbReference type="PANTHER" id="PTHR24221:SF654">
    <property type="entry name" value="ATP-BINDING CASSETTE SUB-FAMILY B MEMBER 6"/>
    <property type="match status" value="1"/>
</dbReference>
<dbReference type="AlphaFoldDB" id="A0A2L2XJ71"/>
<evidence type="ECO:0000256" key="3">
    <source>
        <dbReference type="ARBA" id="ARBA00022475"/>
    </source>
</evidence>
<dbReference type="InterPro" id="IPR036640">
    <property type="entry name" value="ABC1_TM_sf"/>
</dbReference>
<dbReference type="InterPro" id="IPR027417">
    <property type="entry name" value="P-loop_NTPase"/>
</dbReference>
<dbReference type="SMART" id="SM00382">
    <property type="entry name" value="AAA"/>
    <property type="match status" value="1"/>
</dbReference>
<dbReference type="InterPro" id="IPR017871">
    <property type="entry name" value="ABC_transporter-like_CS"/>
</dbReference>
<dbReference type="PROSITE" id="PS00211">
    <property type="entry name" value="ABC_TRANSPORTER_1"/>
    <property type="match status" value="1"/>
</dbReference>
<evidence type="ECO:0000259" key="11">
    <source>
        <dbReference type="PROSITE" id="PS50893"/>
    </source>
</evidence>
<dbReference type="SUPFAM" id="SSF52540">
    <property type="entry name" value="P-loop containing nucleoside triphosphate hydrolases"/>
    <property type="match status" value="1"/>
</dbReference>
<protein>
    <submittedName>
        <fullName evidence="13">ABC transporter, multidrug efflux family</fullName>
    </submittedName>
</protein>
<feature type="transmembrane region" description="Helical" evidence="10">
    <location>
        <begin position="495"/>
        <end position="513"/>
    </location>
</feature>
<keyword evidence="4 10" id="KW-0812">Transmembrane</keyword>
<comment type="subcellular location">
    <subcellularLocation>
        <location evidence="1">Cell membrane</location>
        <topology evidence="1">Multi-pass membrane protein</topology>
    </subcellularLocation>
</comment>
<dbReference type="GO" id="GO:0005524">
    <property type="term" value="F:ATP binding"/>
    <property type="evidence" value="ECO:0007669"/>
    <property type="project" value="UniProtKB-KW"/>
</dbReference>
<feature type="transmembrane region" description="Helical" evidence="10">
    <location>
        <begin position="356"/>
        <end position="381"/>
    </location>
</feature>
<evidence type="ECO:0000256" key="8">
    <source>
        <dbReference type="ARBA" id="ARBA00022989"/>
    </source>
</evidence>
<dbReference type="FunFam" id="3.40.50.300:FF:000299">
    <property type="entry name" value="ABC transporter ATP-binding protein/permease"/>
    <property type="match status" value="1"/>
</dbReference>
<keyword evidence="2" id="KW-0813">Transport</keyword>
<dbReference type="Gene3D" id="3.40.50.300">
    <property type="entry name" value="P-loop containing nucleotide triphosphate hydrolases"/>
    <property type="match status" value="1"/>
</dbReference>
<name>A0A2L2XJ71_9FIRM</name>
<reference evidence="14" key="1">
    <citation type="submission" date="2018-02" db="EMBL/GenBank/DDBJ databases">
        <title>Genome sequence of Desulfocucumis palustris strain NAW-5.</title>
        <authorList>
            <person name="Watanabe M."/>
            <person name="Kojima H."/>
            <person name="Fukui M."/>
        </authorList>
    </citation>
    <scope>NUCLEOTIDE SEQUENCE [LARGE SCALE GENOMIC DNA]</scope>
    <source>
        <strain evidence="14">NAW-5</strain>
    </source>
</reference>
<evidence type="ECO:0000256" key="2">
    <source>
        <dbReference type="ARBA" id="ARBA00022448"/>
    </source>
</evidence>
<dbReference type="Pfam" id="PF00005">
    <property type="entry name" value="ABC_tran"/>
    <property type="match status" value="1"/>
</dbReference>
<gene>
    <name evidence="13" type="ORF">DCCM_4898</name>
</gene>
<evidence type="ECO:0000313" key="13">
    <source>
        <dbReference type="EMBL" id="GBF35763.1"/>
    </source>
</evidence>
<dbReference type="GO" id="GO:0034040">
    <property type="term" value="F:ATPase-coupled lipid transmembrane transporter activity"/>
    <property type="evidence" value="ECO:0007669"/>
    <property type="project" value="TreeGrafter"/>
</dbReference>
<evidence type="ECO:0000256" key="5">
    <source>
        <dbReference type="ARBA" id="ARBA00022741"/>
    </source>
</evidence>
<dbReference type="EMBL" id="BFAV01000182">
    <property type="protein sequence ID" value="GBF35763.1"/>
    <property type="molecule type" value="Genomic_DNA"/>
</dbReference>
<dbReference type="GO" id="GO:0005886">
    <property type="term" value="C:plasma membrane"/>
    <property type="evidence" value="ECO:0007669"/>
    <property type="project" value="UniProtKB-SubCell"/>
</dbReference>
<evidence type="ECO:0000259" key="12">
    <source>
        <dbReference type="PROSITE" id="PS50929"/>
    </source>
</evidence>
<dbReference type="Proteomes" id="UP000239549">
    <property type="component" value="Unassembled WGS sequence"/>
</dbReference>
<evidence type="ECO:0000313" key="14">
    <source>
        <dbReference type="Proteomes" id="UP000239549"/>
    </source>
</evidence>
<proteinExistence type="predicted"/>
<feature type="domain" description="ABC transmembrane type-1" evidence="12">
    <location>
        <begin position="357"/>
        <end position="637"/>
    </location>
</feature>
<dbReference type="OrthoDB" id="9771903at2"/>
<keyword evidence="9 10" id="KW-0472">Membrane</keyword>
<feature type="transmembrane region" description="Helical" evidence="10">
    <location>
        <begin position="621"/>
        <end position="642"/>
    </location>
</feature>
<dbReference type="InterPro" id="IPR011527">
    <property type="entry name" value="ABC1_TM_dom"/>
</dbReference>
<dbReference type="GO" id="GO:0016887">
    <property type="term" value="F:ATP hydrolysis activity"/>
    <property type="evidence" value="ECO:0007669"/>
    <property type="project" value="InterPro"/>
</dbReference>
<evidence type="ECO:0000256" key="6">
    <source>
        <dbReference type="ARBA" id="ARBA00022807"/>
    </source>
</evidence>
<evidence type="ECO:0000256" key="10">
    <source>
        <dbReference type="SAM" id="Phobius"/>
    </source>
</evidence>
<dbReference type="GO" id="GO:0008234">
    <property type="term" value="F:cysteine-type peptidase activity"/>
    <property type="evidence" value="ECO:0007669"/>
    <property type="project" value="UniProtKB-KW"/>
</dbReference>
<accession>A0A2L2XJ71</accession>
<dbReference type="InterPro" id="IPR003593">
    <property type="entry name" value="AAA+_ATPase"/>
</dbReference>
<sequence length="905" mass="98805">MLENLFIKYGTVIALEGNRPLLITDPNSVWVVLQGKATVFSVRLYDGEKWGARSFLFEVQAGGLLFGATPAGEGPVYSLLASGLPGTRLLQVDLAVFNRLAGQPAGADEIARRLAGWAGDLAGGTEAGPPEIKIIPGPEEVIWVRQAAFGGDFIPLGQFHSLALGAIADRLTRQKEAENIRLGKKEKNNLLFFEKALRGMLSVTDPDCREEVREETGEDPLLAACRLVGRAMKIDIVPSPRAGRGAFEKDPLGAIALASRIRLRRLALKGKWHKQDNGPLLAYLEEDNRPVALLPLSPAQYRMHDPAGKTVVPVDDQTAARIKPFAVAFYRPFPGRELGLRDILIFGLESCWKRDLAMVALMGMLGGLLGMAIPIATGIIFDTVIPGGEKAQLLQVALFLAAGALAGLLFQLTRSLAMLRLEGRMEGTVESALWDRLLSLPAPFFKEYTSGELAMRAMGISQIRELLTGVVITTIISSLFSLLNFGLLFYYNLRLAGVATALIAVALAVTLFLQFRQMGYQRQIVDRNNKITGLILQIVGGVTKLRVSGAEKRAFYLWSGEFTGLRQTTYKSRTLTNHLATFKSFFPLLSSMVIFYAMVKIAGNSMGAGKFVAFNAAMNSFLLSMLALLESLLSINLVIPLYERVKPILQAMPEYDDAGADPGELTGSIEVSHVSFRYKKESPLVLDDVSLQVRPGEYVGIVGSSGSGKSTLFRILLGFEKPGSGQVLYNGRPLDRVDIRSVRRQLGVVLQNGQLMPGDIFTNIVGANIHLTLEDAWEAARMAGLDRDIEDMPMGMHTVISEGAGTFSGGQRQRLLIARAIVNRPRIIYFDEATSALDNRTQAVVSQSLDRLQATRIVIAHRLSTIMNCDRIIVLDKGKVAESGTYQELMDKGGLFADLARRQLA</sequence>
<keyword evidence="5" id="KW-0547">Nucleotide-binding</keyword>
<dbReference type="InterPro" id="IPR003439">
    <property type="entry name" value="ABC_transporter-like_ATP-bd"/>
</dbReference>
<dbReference type="RefSeq" id="WP_104373806.1">
    <property type="nucleotide sequence ID" value="NZ_BFAV01000182.1"/>
</dbReference>
<keyword evidence="6" id="KW-0645">Protease</keyword>
<evidence type="ECO:0000256" key="9">
    <source>
        <dbReference type="ARBA" id="ARBA00023136"/>
    </source>
</evidence>
<dbReference type="PANTHER" id="PTHR24221">
    <property type="entry name" value="ATP-BINDING CASSETTE SUB-FAMILY B"/>
    <property type="match status" value="1"/>
</dbReference>
<dbReference type="InterPro" id="IPR039421">
    <property type="entry name" value="Type_1_exporter"/>
</dbReference>
<organism evidence="13 14">
    <name type="scientific">Desulfocucumis palustris</name>
    <dbReference type="NCBI Taxonomy" id="1898651"/>
    <lineage>
        <taxon>Bacteria</taxon>
        <taxon>Bacillati</taxon>
        <taxon>Bacillota</taxon>
        <taxon>Clostridia</taxon>
        <taxon>Eubacteriales</taxon>
        <taxon>Desulfocucumaceae</taxon>
        <taxon>Desulfocucumis</taxon>
    </lineage>
</organism>
<dbReference type="PROSITE" id="PS50929">
    <property type="entry name" value="ABC_TM1F"/>
    <property type="match status" value="1"/>
</dbReference>
<keyword evidence="14" id="KW-1185">Reference proteome</keyword>
<evidence type="ECO:0000256" key="4">
    <source>
        <dbReference type="ARBA" id="ARBA00022692"/>
    </source>
</evidence>
<keyword evidence="3" id="KW-1003">Cell membrane</keyword>
<keyword evidence="7" id="KW-0067">ATP-binding</keyword>
<feature type="transmembrane region" description="Helical" evidence="10">
    <location>
        <begin position="466"/>
        <end position="489"/>
    </location>
</feature>
<dbReference type="Gene3D" id="1.20.1560.10">
    <property type="entry name" value="ABC transporter type 1, transmembrane domain"/>
    <property type="match status" value="1"/>
</dbReference>
<feature type="transmembrane region" description="Helical" evidence="10">
    <location>
        <begin position="393"/>
        <end position="412"/>
    </location>
</feature>
<keyword evidence="6" id="KW-0788">Thiol protease</keyword>
<dbReference type="SUPFAM" id="SSF90123">
    <property type="entry name" value="ABC transporter transmembrane region"/>
    <property type="match status" value="1"/>
</dbReference>
<dbReference type="InterPro" id="IPR022515">
    <property type="entry name" value="NHPM_micro_ABC2"/>
</dbReference>
<dbReference type="Pfam" id="PF00664">
    <property type="entry name" value="ABC_membrane"/>
    <property type="match status" value="1"/>
</dbReference>
<keyword evidence="8 10" id="KW-1133">Transmembrane helix</keyword>
<dbReference type="PROSITE" id="PS50893">
    <property type="entry name" value="ABC_TRANSPORTER_2"/>
    <property type="match status" value="1"/>
</dbReference>
<dbReference type="GO" id="GO:0140359">
    <property type="term" value="F:ABC-type transporter activity"/>
    <property type="evidence" value="ECO:0007669"/>
    <property type="project" value="InterPro"/>
</dbReference>
<evidence type="ECO:0000256" key="1">
    <source>
        <dbReference type="ARBA" id="ARBA00004651"/>
    </source>
</evidence>
<keyword evidence="6" id="KW-0378">Hydrolase</keyword>
<comment type="caution">
    <text evidence="13">The sequence shown here is derived from an EMBL/GenBank/DDBJ whole genome shotgun (WGS) entry which is preliminary data.</text>
</comment>
<dbReference type="NCBIfam" id="TIGR03797">
    <property type="entry name" value="NHLM_micro_ABC2"/>
    <property type="match status" value="1"/>
</dbReference>